<keyword evidence="2" id="KW-1185">Reference proteome</keyword>
<feature type="region of interest" description="Disordered" evidence="1">
    <location>
        <begin position="96"/>
        <end position="116"/>
    </location>
</feature>
<reference evidence="3" key="1">
    <citation type="submission" date="2022-11" db="UniProtKB">
        <authorList>
            <consortium name="WormBaseParasite"/>
        </authorList>
    </citation>
    <scope>IDENTIFICATION</scope>
</reference>
<sequence length="116" mass="13235">MLFATKIATAVDMGLTKLGDLMDGIPLLKEAMLVRHLLKMTPQGAVATLASLAYHSTLYWQSWPVKKYFIFSQLDEYGTLHPDNLKYAKEQFRKGPRPKHVYNQKPPIGEWEKNTG</sequence>
<accession>A0A915EDP1</accession>
<evidence type="ECO:0000256" key="1">
    <source>
        <dbReference type="SAM" id="MobiDB-lite"/>
    </source>
</evidence>
<dbReference type="Proteomes" id="UP000887574">
    <property type="component" value="Unplaced"/>
</dbReference>
<name>A0A915EDP1_9BILA</name>
<protein>
    <submittedName>
        <fullName evidence="3">Uncharacterized protein</fullName>
    </submittedName>
</protein>
<proteinExistence type="predicted"/>
<evidence type="ECO:0000313" key="2">
    <source>
        <dbReference type="Proteomes" id="UP000887574"/>
    </source>
</evidence>
<dbReference type="AlphaFoldDB" id="A0A915EDP1"/>
<organism evidence="2 3">
    <name type="scientific">Ditylenchus dipsaci</name>
    <dbReference type="NCBI Taxonomy" id="166011"/>
    <lineage>
        <taxon>Eukaryota</taxon>
        <taxon>Metazoa</taxon>
        <taxon>Ecdysozoa</taxon>
        <taxon>Nematoda</taxon>
        <taxon>Chromadorea</taxon>
        <taxon>Rhabditida</taxon>
        <taxon>Tylenchina</taxon>
        <taxon>Tylenchomorpha</taxon>
        <taxon>Sphaerularioidea</taxon>
        <taxon>Anguinidae</taxon>
        <taxon>Anguininae</taxon>
        <taxon>Ditylenchus</taxon>
    </lineage>
</organism>
<evidence type="ECO:0000313" key="3">
    <source>
        <dbReference type="WBParaSite" id="jg5572"/>
    </source>
</evidence>
<dbReference type="WBParaSite" id="jg5572">
    <property type="protein sequence ID" value="jg5572"/>
    <property type="gene ID" value="jg5572"/>
</dbReference>